<dbReference type="InterPro" id="IPR001845">
    <property type="entry name" value="HTH_ArsR_DNA-bd_dom"/>
</dbReference>
<dbReference type="InterPro" id="IPR011991">
    <property type="entry name" value="ArsR-like_HTH"/>
</dbReference>
<keyword evidence="1" id="KW-0812">Transmembrane</keyword>
<dbReference type="SMART" id="SM00418">
    <property type="entry name" value="HTH_ARSR"/>
    <property type="match status" value="2"/>
</dbReference>
<reference evidence="3" key="1">
    <citation type="submission" date="2019-05" db="EMBL/GenBank/DDBJ databases">
        <title>Methanoculleus sp. FWC-SCC1, a methanogenic archaeon isolated from deep marine cold seep.</title>
        <authorList>
            <person name="Chen Y.-W."/>
            <person name="Chen S.-C."/>
            <person name="Teng N.-H."/>
            <person name="Lai M.-C."/>
        </authorList>
    </citation>
    <scope>NUCLEOTIDE SEQUENCE</scope>
    <source>
        <strain evidence="3">FWC-SCC1</strain>
    </source>
</reference>
<feature type="domain" description="HTH arsR-type" evidence="2">
    <location>
        <begin position="100"/>
        <end position="172"/>
    </location>
</feature>
<feature type="transmembrane region" description="Helical" evidence="1">
    <location>
        <begin position="68"/>
        <end position="92"/>
    </location>
</feature>
<evidence type="ECO:0000259" key="2">
    <source>
        <dbReference type="SMART" id="SM00418"/>
    </source>
</evidence>
<keyword evidence="1" id="KW-1133">Transmembrane helix</keyword>
<keyword evidence="4" id="KW-1185">Reference proteome</keyword>
<dbReference type="InterPro" id="IPR036390">
    <property type="entry name" value="WH_DNA-bd_sf"/>
</dbReference>
<gene>
    <name evidence="3" type="ORF">FGU65_06610</name>
</gene>
<dbReference type="InterPro" id="IPR036388">
    <property type="entry name" value="WH-like_DNA-bd_sf"/>
</dbReference>
<dbReference type="PANTHER" id="PTHR36216">
    <property type="entry name" value="TRANSCRIPTIONAL REGULATOR, TRMB"/>
    <property type="match status" value="1"/>
</dbReference>
<dbReference type="Pfam" id="PF24266">
    <property type="entry name" value="HTH_HVO_0163_N"/>
    <property type="match status" value="1"/>
</dbReference>
<dbReference type="Pfam" id="PF12840">
    <property type="entry name" value="HTH_20"/>
    <property type="match status" value="1"/>
</dbReference>
<dbReference type="CDD" id="cd00090">
    <property type="entry name" value="HTH_ARSR"/>
    <property type="match status" value="2"/>
</dbReference>
<dbReference type="PANTHER" id="PTHR36216:SF1">
    <property type="entry name" value="HTH ARSR-TYPE DOMAIN-CONTAINING PROTEIN"/>
    <property type="match status" value="1"/>
</dbReference>
<evidence type="ECO:0000313" key="4">
    <source>
        <dbReference type="Proteomes" id="UP001168338"/>
    </source>
</evidence>
<sequence length="266" mass="29610">MHCREAFRMAGNFRITLLALVLVALCAAPATAAGMYSVETWESLPPDANVLESVPISWWEVAPLTLTWYMVCMICPLLCHPVDIFYVIGAWCSLGFRRVARRDVLGHPVRATVYDYIRMHPGTPFSVIAEQNGINRGTLHYHLYILLREGRISERREGGRTAYFENDGKYSTDEKRILSRIRGGTGGEICRHLARSRSATRSEIACRMGITPSSVSWHLSRLSSSGIIVSEKDGGTTTYRLTSGAAALLCACMPDSVRESRDETCM</sequence>
<evidence type="ECO:0000256" key="1">
    <source>
        <dbReference type="SAM" id="Phobius"/>
    </source>
</evidence>
<protein>
    <submittedName>
        <fullName evidence="3">Winged helix-turn-helix transcriptional regulator</fullName>
    </submittedName>
</protein>
<dbReference type="Gene3D" id="1.10.10.10">
    <property type="entry name" value="Winged helix-like DNA-binding domain superfamily/Winged helix DNA-binding domain"/>
    <property type="match status" value="2"/>
</dbReference>
<dbReference type="InterPro" id="IPR056504">
    <property type="entry name" value="HTH_HVO_0163_N"/>
</dbReference>
<comment type="caution">
    <text evidence="3">The sequence shown here is derived from an EMBL/GenBank/DDBJ whole genome shotgun (WGS) entry which is preliminary data.</text>
</comment>
<name>A0ABT8M9H1_9EURY</name>
<accession>A0ABT8M9H1</accession>
<dbReference type="Proteomes" id="UP001168338">
    <property type="component" value="Unassembled WGS sequence"/>
</dbReference>
<proteinExistence type="predicted"/>
<dbReference type="SUPFAM" id="SSF46785">
    <property type="entry name" value="Winged helix' DNA-binding domain"/>
    <property type="match status" value="2"/>
</dbReference>
<keyword evidence="1" id="KW-0472">Membrane</keyword>
<organism evidence="3 4">
    <name type="scientific">Methanoculleus frigidifontis</name>
    <dbReference type="NCBI Taxonomy" id="2584085"/>
    <lineage>
        <taxon>Archaea</taxon>
        <taxon>Methanobacteriati</taxon>
        <taxon>Methanobacteriota</taxon>
        <taxon>Stenosarchaea group</taxon>
        <taxon>Methanomicrobia</taxon>
        <taxon>Methanomicrobiales</taxon>
        <taxon>Methanomicrobiaceae</taxon>
        <taxon>Methanoculleus</taxon>
    </lineage>
</organism>
<dbReference type="EMBL" id="VCYH01000004">
    <property type="protein sequence ID" value="MDN7024559.1"/>
    <property type="molecule type" value="Genomic_DNA"/>
</dbReference>
<evidence type="ECO:0000313" key="3">
    <source>
        <dbReference type="EMBL" id="MDN7024559.1"/>
    </source>
</evidence>
<feature type="domain" description="HTH arsR-type" evidence="2">
    <location>
        <begin position="176"/>
        <end position="254"/>
    </location>
</feature>